<sequence>MGITHTASSEKAAANGALPALHRWTPCHCALHSDRRLTIREPNLCLDVAFDLRSAFNVQVVTLEKTAASELSCLQLRMGDGILEFRAPLSELDGGAVLIRWRQTLEEMLMLSMAPTLRGWLYDVSQLQYEAAVALTHCPRVYFDLNSRSQLRTLTETRGPSCSHIGVIELSDLHGIELLYLPEEKEHGKLAGPTQVLKITDMEQTRLLACDSSEDAVVWAKELQTAHRSALITLVQYTGLILIDGWLEYQGDEDEWASGFFVLTIGNGLQCFDEVVNDPSRAMPIESIPISQVTGAVRSKGIDYYDWCIDVRTDNNDYIRVRPPRQAEMTRWLATINLYCTPPPKPRPERPRRCNAESETAAARARALHKSASSGNFRPPPAEQLFDGSLLPATRPHPPRKDSRESLGDMRRAELAAYRSPLLLQAARDHAGAFARDDYLFPPSTVRHFASWSPATSQLPQNWLQSELSSGAVELVQQKRRSLSFSRRGKNTAASLFAPSSAEPKAAPTPRGGRLTSAKSVPAPKPSAASLFSAPEALAPAPAPEASRMVLRRPSFSRNKGRGIPALATADSTSVSVQSSASSQQGQITAAKTLSPKSESSESVGRPQPFRAVRALSFTRRPRKNESPQITRGSSMPGPMPEQADAPLYVVPPGSTKSECGSATETHTSSSSSSEYTASNPVSLTGSRVVSRQNSFGRRMVRRAASFTSRAVRVPRDD</sequence>
<dbReference type="PROSITE" id="PS50003">
    <property type="entry name" value="PH_DOMAIN"/>
    <property type="match status" value="1"/>
</dbReference>
<feature type="region of interest" description="Disordered" evidence="1">
    <location>
        <begin position="577"/>
        <end position="696"/>
    </location>
</feature>
<evidence type="ECO:0000256" key="1">
    <source>
        <dbReference type="SAM" id="MobiDB-lite"/>
    </source>
</evidence>
<dbReference type="SMART" id="SM00233">
    <property type="entry name" value="PH"/>
    <property type="match status" value="3"/>
</dbReference>
<feature type="region of interest" description="Disordered" evidence="1">
    <location>
        <begin position="342"/>
        <end position="408"/>
    </location>
</feature>
<evidence type="ECO:0000259" key="2">
    <source>
        <dbReference type="PROSITE" id="PS50003"/>
    </source>
</evidence>
<feature type="domain" description="PH" evidence="2">
    <location>
        <begin position="240"/>
        <end position="341"/>
    </location>
</feature>
<organism evidence="3">
    <name type="scientific">Haptolina brevifila</name>
    <dbReference type="NCBI Taxonomy" id="156173"/>
    <lineage>
        <taxon>Eukaryota</taxon>
        <taxon>Haptista</taxon>
        <taxon>Haptophyta</taxon>
        <taxon>Prymnesiophyceae</taxon>
        <taxon>Prymnesiales</taxon>
        <taxon>Prymnesiaceae</taxon>
        <taxon>Haptolina</taxon>
    </lineage>
</organism>
<reference evidence="3" key="1">
    <citation type="submission" date="2021-01" db="EMBL/GenBank/DDBJ databases">
        <authorList>
            <person name="Corre E."/>
            <person name="Pelletier E."/>
            <person name="Niang G."/>
            <person name="Scheremetjew M."/>
            <person name="Finn R."/>
            <person name="Kale V."/>
            <person name="Holt S."/>
            <person name="Cochrane G."/>
            <person name="Meng A."/>
            <person name="Brown T."/>
            <person name="Cohen L."/>
        </authorList>
    </citation>
    <scope>NUCLEOTIDE SEQUENCE</scope>
    <source>
        <strain evidence="3">UTEX LB 985</strain>
    </source>
</reference>
<feature type="compositionally biased region" description="Low complexity" evidence="1">
    <location>
        <begin position="662"/>
        <end position="679"/>
    </location>
</feature>
<feature type="compositionally biased region" description="Basic and acidic residues" evidence="1">
    <location>
        <begin position="399"/>
        <end position="408"/>
    </location>
</feature>
<protein>
    <recommendedName>
        <fullName evidence="2">PH domain-containing protein</fullName>
    </recommendedName>
</protein>
<feature type="compositionally biased region" description="Low complexity" evidence="1">
    <location>
        <begin position="577"/>
        <end position="591"/>
    </location>
</feature>
<dbReference type="AlphaFoldDB" id="A0A7S2D197"/>
<feature type="compositionally biased region" description="Low complexity" evidence="1">
    <location>
        <begin position="517"/>
        <end position="528"/>
    </location>
</feature>
<feature type="region of interest" description="Disordered" evidence="1">
    <location>
        <begin position="541"/>
        <end position="564"/>
    </location>
</feature>
<gene>
    <name evidence="3" type="ORF">CBRE1094_LOCUS13039</name>
</gene>
<accession>A0A7S2D197</accession>
<feature type="region of interest" description="Disordered" evidence="1">
    <location>
        <begin position="495"/>
        <end position="528"/>
    </location>
</feature>
<proteinExistence type="predicted"/>
<name>A0A7S2D197_9EUKA</name>
<feature type="compositionally biased region" description="Polar residues" evidence="1">
    <location>
        <begin position="680"/>
        <end position="696"/>
    </location>
</feature>
<dbReference type="InterPro" id="IPR001849">
    <property type="entry name" value="PH_domain"/>
</dbReference>
<feature type="compositionally biased region" description="Low complexity" evidence="1">
    <location>
        <begin position="357"/>
        <end position="374"/>
    </location>
</feature>
<dbReference type="EMBL" id="HBGU01023988">
    <property type="protein sequence ID" value="CAD9441115.1"/>
    <property type="molecule type" value="Transcribed_RNA"/>
</dbReference>
<dbReference type="InterPro" id="IPR011993">
    <property type="entry name" value="PH-like_dom_sf"/>
</dbReference>
<dbReference type="SUPFAM" id="SSF50729">
    <property type="entry name" value="PH domain-like"/>
    <property type="match status" value="1"/>
</dbReference>
<feature type="compositionally biased region" description="Basic and acidic residues" evidence="1">
    <location>
        <begin position="346"/>
        <end position="356"/>
    </location>
</feature>
<evidence type="ECO:0000313" key="3">
    <source>
        <dbReference type="EMBL" id="CAD9441115.1"/>
    </source>
</evidence>
<dbReference type="Gene3D" id="2.30.29.30">
    <property type="entry name" value="Pleckstrin-homology domain (PH domain)/Phosphotyrosine-binding domain (PTB)"/>
    <property type="match status" value="1"/>
</dbReference>